<proteinExistence type="predicted"/>
<feature type="compositionally biased region" description="Polar residues" evidence="1">
    <location>
        <begin position="21"/>
        <end position="30"/>
    </location>
</feature>
<sequence>MTSLDAFSKISSKQTRNLASVCANKTVTDQNPPPGAPHPIPAPGTGPPLPNDSMDCTRCHPEETENMKTSSIYLKSTINPLAMPPLSTFPSFEKLRSSWLGMPILADCIRLSIVVIIFTIPFRQQVEAKDISRSFFCLK</sequence>
<protein>
    <submittedName>
        <fullName evidence="2">Uncharacterized protein</fullName>
    </submittedName>
</protein>
<keyword evidence="3" id="KW-1185">Reference proteome</keyword>
<feature type="region of interest" description="Disordered" evidence="1">
    <location>
        <begin position="21"/>
        <end position="53"/>
    </location>
</feature>
<organism evidence="2 3">
    <name type="scientific">Vigna mungo</name>
    <name type="common">Black gram</name>
    <name type="synonym">Phaseolus mungo</name>
    <dbReference type="NCBI Taxonomy" id="3915"/>
    <lineage>
        <taxon>Eukaryota</taxon>
        <taxon>Viridiplantae</taxon>
        <taxon>Streptophyta</taxon>
        <taxon>Embryophyta</taxon>
        <taxon>Tracheophyta</taxon>
        <taxon>Spermatophyta</taxon>
        <taxon>Magnoliopsida</taxon>
        <taxon>eudicotyledons</taxon>
        <taxon>Gunneridae</taxon>
        <taxon>Pentapetalae</taxon>
        <taxon>rosids</taxon>
        <taxon>fabids</taxon>
        <taxon>Fabales</taxon>
        <taxon>Fabaceae</taxon>
        <taxon>Papilionoideae</taxon>
        <taxon>50 kb inversion clade</taxon>
        <taxon>NPAAA clade</taxon>
        <taxon>indigoferoid/millettioid clade</taxon>
        <taxon>Phaseoleae</taxon>
        <taxon>Vigna</taxon>
    </lineage>
</organism>
<dbReference type="AlphaFoldDB" id="A0AAQ3NJT6"/>
<dbReference type="EMBL" id="CP144696">
    <property type="protein sequence ID" value="WVZ10311.1"/>
    <property type="molecule type" value="Genomic_DNA"/>
</dbReference>
<accession>A0AAQ3NJT6</accession>
<evidence type="ECO:0000256" key="1">
    <source>
        <dbReference type="SAM" id="MobiDB-lite"/>
    </source>
</evidence>
<evidence type="ECO:0000313" key="2">
    <source>
        <dbReference type="EMBL" id="WVZ10311.1"/>
    </source>
</evidence>
<reference evidence="2 3" key="1">
    <citation type="journal article" date="2023" name="Life. Sci Alliance">
        <title>Evolutionary insights into 3D genome organization and epigenetic landscape of Vigna mungo.</title>
        <authorList>
            <person name="Junaid A."/>
            <person name="Singh B."/>
            <person name="Bhatia S."/>
        </authorList>
    </citation>
    <scope>NUCLEOTIDE SEQUENCE [LARGE SCALE GENOMIC DNA]</scope>
    <source>
        <strain evidence="2">Urdbean</strain>
    </source>
</reference>
<feature type="compositionally biased region" description="Pro residues" evidence="1">
    <location>
        <begin position="31"/>
        <end position="50"/>
    </location>
</feature>
<name>A0AAQ3NJT6_VIGMU</name>
<evidence type="ECO:0000313" key="3">
    <source>
        <dbReference type="Proteomes" id="UP001374535"/>
    </source>
</evidence>
<dbReference type="Proteomes" id="UP001374535">
    <property type="component" value="Chromosome 5"/>
</dbReference>
<gene>
    <name evidence="2" type="ORF">V8G54_014841</name>
</gene>